<proteinExistence type="predicted"/>
<sequence length="157" mass="17275">MHANSSSSLRTENPQDHPEMILKENPEDQTVLRGNVSIQALDSSPCGGRGGSGRQYRVARRKISRLPGNNINLNIRRSHSGARSSSIKSQHGLNTKYKENILIGRCPASLVDSTRPQRSATSTYDWDQNLLPTSATDLPVVNQENEARNLPNGHNHG</sequence>
<keyword evidence="3" id="KW-1185">Reference proteome</keyword>
<dbReference type="EMBL" id="OX459122">
    <property type="protein sequence ID" value="CAI9106601.1"/>
    <property type="molecule type" value="Genomic_DNA"/>
</dbReference>
<reference evidence="2" key="1">
    <citation type="submission" date="2023-03" db="EMBL/GenBank/DDBJ databases">
        <authorList>
            <person name="Julca I."/>
        </authorList>
    </citation>
    <scope>NUCLEOTIDE SEQUENCE</scope>
</reference>
<feature type="region of interest" description="Disordered" evidence="1">
    <location>
        <begin position="135"/>
        <end position="157"/>
    </location>
</feature>
<name>A0AAV1DFF3_OLDCO</name>
<evidence type="ECO:0000313" key="2">
    <source>
        <dbReference type="EMBL" id="CAI9106601.1"/>
    </source>
</evidence>
<feature type="region of interest" description="Disordered" evidence="1">
    <location>
        <begin position="1"/>
        <end position="20"/>
    </location>
</feature>
<feature type="compositionally biased region" description="Polar residues" evidence="1">
    <location>
        <begin position="1"/>
        <end position="12"/>
    </location>
</feature>
<evidence type="ECO:0000256" key="1">
    <source>
        <dbReference type="SAM" id="MobiDB-lite"/>
    </source>
</evidence>
<organism evidence="2 3">
    <name type="scientific">Oldenlandia corymbosa var. corymbosa</name>
    <dbReference type="NCBI Taxonomy" id="529605"/>
    <lineage>
        <taxon>Eukaryota</taxon>
        <taxon>Viridiplantae</taxon>
        <taxon>Streptophyta</taxon>
        <taxon>Embryophyta</taxon>
        <taxon>Tracheophyta</taxon>
        <taxon>Spermatophyta</taxon>
        <taxon>Magnoliopsida</taxon>
        <taxon>eudicotyledons</taxon>
        <taxon>Gunneridae</taxon>
        <taxon>Pentapetalae</taxon>
        <taxon>asterids</taxon>
        <taxon>lamiids</taxon>
        <taxon>Gentianales</taxon>
        <taxon>Rubiaceae</taxon>
        <taxon>Rubioideae</taxon>
        <taxon>Spermacoceae</taxon>
        <taxon>Hedyotis-Oldenlandia complex</taxon>
        <taxon>Oldenlandia</taxon>
    </lineage>
</organism>
<dbReference type="Proteomes" id="UP001161247">
    <property type="component" value="Chromosome 5"/>
</dbReference>
<dbReference type="AlphaFoldDB" id="A0AAV1DFF3"/>
<protein>
    <submittedName>
        <fullName evidence="2">OLC1v1005793C1</fullName>
    </submittedName>
</protein>
<evidence type="ECO:0000313" key="3">
    <source>
        <dbReference type="Proteomes" id="UP001161247"/>
    </source>
</evidence>
<accession>A0AAV1DFF3</accession>
<gene>
    <name evidence="2" type="ORF">OLC1_LOCUS15075</name>
</gene>
<feature type="region of interest" description="Disordered" evidence="1">
    <location>
        <begin position="71"/>
        <end position="92"/>
    </location>
</feature>